<proteinExistence type="inferred from homology"/>
<dbReference type="InterPro" id="IPR000269">
    <property type="entry name" value="Cu_amine_oxidase"/>
</dbReference>
<feature type="modified residue" description="2',4',5'-topaquinone" evidence="8">
    <location>
        <position position="499"/>
    </location>
</feature>
<evidence type="ECO:0000256" key="2">
    <source>
        <dbReference type="ARBA" id="ARBA00007983"/>
    </source>
</evidence>
<feature type="domain" description="DUF1965" evidence="13">
    <location>
        <begin position="266"/>
        <end position="332"/>
    </location>
</feature>
<dbReference type="GO" id="GO:0005886">
    <property type="term" value="C:plasma membrane"/>
    <property type="evidence" value="ECO:0007669"/>
    <property type="project" value="TreeGrafter"/>
</dbReference>
<dbReference type="PANTHER" id="PTHR10638">
    <property type="entry name" value="COPPER AMINE OXIDASE"/>
    <property type="match status" value="1"/>
</dbReference>
<accession>A0A6G1G317</accession>
<keyword evidence="4 7" id="KW-0801">TPQ</keyword>
<evidence type="ECO:0000256" key="3">
    <source>
        <dbReference type="ARBA" id="ARBA00022723"/>
    </source>
</evidence>
<protein>
    <recommendedName>
        <fullName evidence="9">Amine oxidase</fullName>
        <ecNumber evidence="9">1.4.3.-</ecNumber>
    </recommendedName>
</protein>
<dbReference type="RefSeq" id="XP_033534013.1">
    <property type="nucleotide sequence ID" value="XM_033675310.1"/>
</dbReference>
<dbReference type="Gene3D" id="2.70.98.20">
    <property type="entry name" value="Copper amine oxidase, catalytic domain"/>
    <property type="match status" value="1"/>
</dbReference>
<dbReference type="PANTHER" id="PTHR10638:SF20">
    <property type="entry name" value="AMINE OXIDASE"/>
    <property type="match status" value="1"/>
</dbReference>
<dbReference type="Pfam" id="PF09248">
    <property type="entry name" value="DUF1965"/>
    <property type="match status" value="1"/>
</dbReference>
<comment type="similarity">
    <text evidence="2 9">Belongs to the copper/topaquinone oxidase family.</text>
</comment>
<evidence type="ECO:0000313" key="16">
    <source>
        <dbReference type="RefSeq" id="XP_033534013.1"/>
    </source>
</evidence>
<evidence type="ECO:0000256" key="7">
    <source>
        <dbReference type="PIRSR" id="PIRSR600269-50"/>
    </source>
</evidence>
<dbReference type="GeneID" id="54415880"/>
<feature type="chain" id="PRO_5044631789" description="Amine oxidase" evidence="10">
    <location>
        <begin position="28"/>
        <end position="811"/>
    </location>
</feature>
<evidence type="ECO:0000256" key="10">
    <source>
        <dbReference type="SAM" id="SignalP"/>
    </source>
</evidence>
<keyword evidence="3 9" id="KW-0479">Metal-binding</keyword>
<sequence length="811" mass="90826">MALFKVFGANWLAALVVLLFAVGTVVSMPNSLPKLEKVPHGYAKNWLYSRGGKPRNETKPVNAESCVAPVVQTITAPKENIFAGLSDVEAASVVAFLFDQKTLNLTTSDEAGSWDNTITLVELLQPNKTAALSYLDGNGTPPVRYAHVMLNCRSTEEPYYQDLTVGPLPISNGTTTIAALEYPYTRKTEGKVRNLDADADEALYADWLYVIAAEIQDITLDWFGGVAVGEDNDTLSVWGIDPLWQDDGIIRWDQFWNTPTGDFDSGTLLPTGLYFGSNVTGRDASQWELLGWYYNGIYYKTTEDFKAAYASPDFVKHNPNVDGDWAWTDHLGSSPEQDVIAPPVSVAPSGSRYAVDVPQKYVKWMDFEFYISFNRDLAMQLHDIKYKGERVLYELGLQEALAHYAGQDPTQSGTAYLDSFYGFGPYSFELVAGYDCPSHATYLDTQFYTGETTHTHKNSICLFEKEAQHAMSRHSTGSYVTVNKNIYFTVRNICTIGNYDYMFSYEFYMDGSMKVEVRASGYIQSAFFANNDDYGYQIHDSLSGSMHDHVLNFKADFDVLGTSNTLTKTALVPTTETYPWSMGKSRNTMKLNKTRVVSEDESKLFWDHNSQTQYQIVNLDKPNKYGESRGWRISPSEGTAHLTVENSSNLQNAANWAKYDFAVTRRKDTEPRAAHAYNSQDVANPPVDFDDFFDGESLEQEDLVVWFNLGMHHVPHTGDLPNTVMTNAHSSVQFSPLNYLMGDAGRESVNMVRVQYGEGEPSDVVTFGGQEPQCLVDMATLQPDLTTYIGDVVIRKFPFDPNNPYFETGSI</sequence>
<reference evidence="16" key="2">
    <citation type="submission" date="2020-04" db="EMBL/GenBank/DDBJ databases">
        <authorList>
            <consortium name="NCBI Genome Project"/>
        </authorList>
    </citation>
    <scope>NUCLEOTIDE SEQUENCE</scope>
    <source>
        <strain evidence="16">CBS 781.70</strain>
    </source>
</reference>
<keyword evidence="15" id="KW-1185">Reference proteome</keyword>
<gene>
    <name evidence="14 16" type="ORF">P152DRAFT_33798</name>
</gene>
<feature type="active site" description="Schiff-base intermediate with substrate; via topaquinone" evidence="7">
    <location>
        <position position="499"/>
    </location>
</feature>
<dbReference type="InterPro" id="IPR036460">
    <property type="entry name" value="Cu_amine_oxidase_C_sf"/>
</dbReference>
<dbReference type="Proteomes" id="UP000504638">
    <property type="component" value="Unplaced"/>
</dbReference>
<feature type="active site" description="Proton acceptor" evidence="7">
    <location>
        <position position="418"/>
    </location>
</feature>
<reference evidence="14 16" key="1">
    <citation type="submission" date="2020-01" db="EMBL/GenBank/DDBJ databases">
        <authorList>
            <consortium name="DOE Joint Genome Institute"/>
            <person name="Haridas S."/>
            <person name="Albert R."/>
            <person name="Binder M."/>
            <person name="Bloem J."/>
            <person name="Labutti K."/>
            <person name="Salamov A."/>
            <person name="Andreopoulos B."/>
            <person name="Baker S.E."/>
            <person name="Barry K."/>
            <person name="Bills G."/>
            <person name="Bluhm B.H."/>
            <person name="Cannon C."/>
            <person name="Castanera R."/>
            <person name="Culley D.E."/>
            <person name="Daum C."/>
            <person name="Ezra D."/>
            <person name="Gonzalez J.B."/>
            <person name="Henrissat B."/>
            <person name="Kuo A."/>
            <person name="Liang C."/>
            <person name="Lipzen A."/>
            <person name="Lutzoni F."/>
            <person name="Magnuson J."/>
            <person name="Mondo S."/>
            <person name="Nolan M."/>
            <person name="Ohm R."/>
            <person name="Pangilinan J."/>
            <person name="Park H.-J."/>
            <person name="Ramirez L."/>
            <person name="Alfaro M."/>
            <person name="Sun H."/>
            <person name="Tritt A."/>
            <person name="Yoshinaga Y."/>
            <person name="Zwiers L.-H."/>
            <person name="Turgeon B.G."/>
            <person name="Goodwin S.B."/>
            <person name="Spatafora J.W."/>
            <person name="Crous P.W."/>
            <person name="Grigoriev I.V."/>
        </authorList>
    </citation>
    <scope>NUCLEOTIDE SEQUENCE</scope>
    <source>
        <strain evidence="14 16">CBS 781.70</strain>
    </source>
</reference>
<dbReference type="GO" id="GO:0009308">
    <property type="term" value="P:amine metabolic process"/>
    <property type="evidence" value="ECO:0007669"/>
    <property type="project" value="UniProtKB-UniRule"/>
</dbReference>
<evidence type="ECO:0000256" key="4">
    <source>
        <dbReference type="ARBA" id="ARBA00022772"/>
    </source>
</evidence>
<evidence type="ECO:0000259" key="12">
    <source>
        <dbReference type="Pfam" id="PF02727"/>
    </source>
</evidence>
<dbReference type="Pfam" id="PF02727">
    <property type="entry name" value="Cu_amine_oxidN2"/>
    <property type="match status" value="1"/>
</dbReference>
<dbReference type="SUPFAM" id="SSF49998">
    <property type="entry name" value="Amine oxidase catalytic domain"/>
    <property type="match status" value="1"/>
</dbReference>
<dbReference type="InterPro" id="IPR016182">
    <property type="entry name" value="Cu_amine_oxidase_N-reg"/>
</dbReference>
<dbReference type="FunFam" id="3.10.450.40:FF:000018">
    <property type="entry name" value="Amine oxidase"/>
    <property type="match status" value="1"/>
</dbReference>
<dbReference type="GO" id="GO:0005507">
    <property type="term" value="F:copper ion binding"/>
    <property type="evidence" value="ECO:0007669"/>
    <property type="project" value="InterPro"/>
</dbReference>
<dbReference type="InterPro" id="IPR015800">
    <property type="entry name" value="Cu_amine_oxidase_N2"/>
</dbReference>
<feature type="domain" description="Copper amine oxidase catalytic" evidence="11">
    <location>
        <begin position="345"/>
        <end position="742"/>
    </location>
</feature>
<evidence type="ECO:0000256" key="1">
    <source>
        <dbReference type="ARBA" id="ARBA00001935"/>
    </source>
</evidence>
<evidence type="ECO:0000313" key="14">
    <source>
        <dbReference type="EMBL" id="KAF1812382.1"/>
    </source>
</evidence>
<dbReference type="SUPFAM" id="SSF54416">
    <property type="entry name" value="Amine oxidase N-terminal region"/>
    <property type="match status" value="2"/>
</dbReference>
<dbReference type="GO" id="GO:0048038">
    <property type="term" value="F:quinone binding"/>
    <property type="evidence" value="ECO:0007669"/>
    <property type="project" value="InterPro"/>
</dbReference>
<keyword evidence="5 9" id="KW-0560">Oxidoreductase</keyword>
<evidence type="ECO:0000313" key="15">
    <source>
        <dbReference type="Proteomes" id="UP000504638"/>
    </source>
</evidence>
<evidence type="ECO:0000256" key="9">
    <source>
        <dbReference type="RuleBase" id="RU000672"/>
    </source>
</evidence>
<evidence type="ECO:0000259" key="13">
    <source>
        <dbReference type="Pfam" id="PF09248"/>
    </source>
</evidence>
<comment type="cofactor">
    <cofactor evidence="9">
        <name>Cu cation</name>
        <dbReference type="ChEBI" id="CHEBI:23378"/>
    </cofactor>
    <text evidence="9">Contains 1 topaquinone per subunit.</text>
</comment>
<dbReference type="EMBL" id="ML975158">
    <property type="protein sequence ID" value="KAF1812382.1"/>
    <property type="molecule type" value="Genomic_DNA"/>
</dbReference>
<dbReference type="GO" id="GO:0008131">
    <property type="term" value="F:primary methylamine oxidase activity"/>
    <property type="evidence" value="ECO:0007669"/>
    <property type="project" value="InterPro"/>
</dbReference>
<reference evidence="16" key="3">
    <citation type="submission" date="2025-04" db="UniProtKB">
        <authorList>
            <consortium name="RefSeq"/>
        </authorList>
    </citation>
    <scope>IDENTIFICATION</scope>
    <source>
        <strain evidence="16">CBS 781.70</strain>
    </source>
</reference>
<dbReference type="InterPro" id="IPR015798">
    <property type="entry name" value="Cu_amine_oxidase_C"/>
</dbReference>
<comment type="cofactor">
    <cofactor evidence="1">
        <name>Cu cation</name>
        <dbReference type="ChEBI" id="CHEBI:23378"/>
    </cofactor>
</comment>
<comment type="PTM">
    <text evidence="8 9">Topaquinone (TPQ) is generated by copper-dependent autoxidation of a specific tyrosyl residue.</text>
</comment>
<dbReference type="FunFam" id="2.70.98.20:FF:000002">
    <property type="entry name" value="Amine oxidase"/>
    <property type="match status" value="1"/>
</dbReference>
<organism evidence="14">
    <name type="scientific">Eremomyces bilateralis CBS 781.70</name>
    <dbReference type="NCBI Taxonomy" id="1392243"/>
    <lineage>
        <taxon>Eukaryota</taxon>
        <taxon>Fungi</taxon>
        <taxon>Dikarya</taxon>
        <taxon>Ascomycota</taxon>
        <taxon>Pezizomycotina</taxon>
        <taxon>Dothideomycetes</taxon>
        <taxon>Dothideomycetes incertae sedis</taxon>
        <taxon>Eremomycetales</taxon>
        <taxon>Eremomycetaceae</taxon>
        <taxon>Eremomyces</taxon>
    </lineage>
</organism>
<evidence type="ECO:0000256" key="6">
    <source>
        <dbReference type="ARBA" id="ARBA00023008"/>
    </source>
</evidence>
<keyword evidence="10" id="KW-0732">Signal</keyword>
<feature type="signal peptide" evidence="10">
    <location>
        <begin position="1"/>
        <end position="27"/>
    </location>
</feature>
<evidence type="ECO:0000256" key="8">
    <source>
        <dbReference type="PIRSR" id="PIRSR600269-51"/>
    </source>
</evidence>
<dbReference type="AlphaFoldDB" id="A0A6G1G317"/>
<evidence type="ECO:0000256" key="5">
    <source>
        <dbReference type="ARBA" id="ARBA00023002"/>
    </source>
</evidence>
<evidence type="ECO:0000259" key="11">
    <source>
        <dbReference type="Pfam" id="PF01179"/>
    </source>
</evidence>
<dbReference type="OrthoDB" id="3341590at2759"/>
<feature type="domain" description="Copper amine oxidase N2-terminal" evidence="12">
    <location>
        <begin position="92"/>
        <end position="169"/>
    </location>
</feature>
<dbReference type="PRINTS" id="PR00766">
    <property type="entry name" value="CUDAOXIDASE"/>
</dbReference>
<keyword evidence="6 9" id="KW-0186">Copper</keyword>
<dbReference type="Gene3D" id="3.10.450.40">
    <property type="match status" value="2"/>
</dbReference>
<dbReference type="InterPro" id="IPR015328">
    <property type="entry name" value="DUF1965"/>
</dbReference>
<dbReference type="EC" id="1.4.3.-" evidence="9"/>
<name>A0A6G1G317_9PEZI</name>
<dbReference type="Pfam" id="PF01179">
    <property type="entry name" value="Cu_amine_oxid"/>
    <property type="match status" value="1"/>
</dbReference>